<feature type="domain" description="HTH merR-type" evidence="2">
    <location>
        <begin position="4"/>
        <end position="72"/>
    </location>
</feature>
<dbReference type="InterPro" id="IPR009061">
    <property type="entry name" value="DNA-bd_dom_put_sf"/>
</dbReference>
<dbReference type="PANTHER" id="PTHR30204:SF97">
    <property type="entry name" value="MERR FAMILY REGULATORY PROTEIN"/>
    <property type="match status" value="1"/>
</dbReference>
<dbReference type="Pfam" id="PF07739">
    <property type="entry name" value="TipAS"/>
    <property type="match status" value="1"/>
</dbReference>
<gene>
    <name evidence="3" type="ORF">LMG32879_002545</name>
</gene>
<sequence length="258" mass="29020">MSALLTIGEMATACGVSIRRLRHFEALGLLAPRRGENGRRAYGKDDALAVGRILMLQRAGFRLRQISELMTSPSPDPAGLVDGQILYIEQRVKALALALDQLRAARALLSDGVDLDLPGLCSIIRQGQNVMNTRNMKPVIDHYFTPDEQQKWHEAGRRFFPGEAPTEYEDRWVAVIARIENAIARNESPERPEAQLLLEEWLALLEPLEQVMGTEMLQKTGRMYAEMDQWRNADRQAPFSPEVFAFVQAAARAKHGRS</sequence>
<reference evidence="3" key="1">
    <citation type="submission" date="2023-03" db="EMBL/GenBank/DDBJ databases">
        <authorList>
            <person name="Cleenwerck I."/>
        </authorList>
    </citation>
    <scope>NUCLEOTIDE SEQUENCE</scope>
    <source>
        <strain evidence="3">LMG 32879</strain>
    </source>
</reference>
<dbReference type="Pfam" id="PF13411">
    <property type="entry name" value="MerR_1"/>
    <property type="match status" value="1"/>
</dbReference>
<evidence type="ECO:0000256" key="1">
    <source>
        <dbReference type="ARBA" id="ARBA00023125"/>
    </source>
</evidence>
<proteinExistence type="predicted"/>
<dbReference type="PRINTS" id="PR00040">
    <property type="entry name" value="HTHMERR"/>
</dbReference>
<dbReference type="EMBL" id="CATKSH010000021">
    <property type="protein sequence ID" value="CAI9121693.1"/>
    <property type="molecule type" value="Genomic_DNA"/>
</dbReference>
<evidence type="ECO:0000313" key="4">
    <source>
        <dbReference type="Proteomes" id="UP001176960"/>
    </source>
</evidence>
<dbReference type="InterPro" id="IPR047057">
    <property type="entry name" value="MerR_fam"/>
</dbReference>
<protein>
    <submittedName>
        <fullName evidence="3">MerR family transcriptional regulator</fullName>
    </submittedName>
</protein>
<keyword evidence="4" id="KW-1185">Reference proteome</keyword>
<dbReference type="GO" id="GO:0003700">
    <property type="term" value="F:DNA-binding transcription factor activity"/>
    <property type="evidence" value="ECO:0007669"/>
    <property type="project" value="InterPro"/>
</dbReference>
<evidence type="ECO:0000259" key="2">
    <source>
        <dbReference type="PROSITE" id="PS50937"/>
    </source>
</evidence>
<dbReference type="Gene3D" id="1.10.1660.10">
    <property type="match status" value="1"/>
</dbReference>
<dbReference type="AlphaFoldDB" id="A0AA35XYU9"/>
<dbReference type="InterPro" id="IPR012925">
    <property type="entry name" value="TipAS_dom"/>
</dbReference>
<organism evidence="3 4">
    <name type="scientific">Brytella acorum</name>
    <dbReference type="NCBI Taxonomy" id="2959299"/>
    <lineage>
        <taxon>Bacteria</taxon>
        <taxon>Pseudomonadati</taxon>
        <taxon>Pseudomonadota</taxon>
        <taxon>Alphaproteobacteria</taxon>
        <taxon>Acetobacterales</taxon>
        <taxon>Acetobacteraceae</taxon>
        <taxon>Brytella</taxon>
    </lineage>
</organism>
<dbReference type="SMART" id="SM00422">
    <property type="entry name" value="HTH_MERR"/>
    <property type="match status" value="1"/>
</dbReference>
<accession>A0AA35XYU9</accession>
<dbReference type="RefSeq" id="WP_289841509.1">
    <property type="nucleotide sequence ID" value="NZ_CATKSH010000021.1"/>
</dbReference>
<dbReference type="PROSITE" id="PS50937">
    <property type="entry name" value="HTH_MERR_2"/>
    <property type="match status" value="1"/>
</dbReference>
<evidence type="ECO:0000313" key="3">
    <source>
        <dbReference type="EMBL" id="CAI9121693.1"/>
    </source>
</evidence>
<name>A0AA35XYU9_9PROT</name>
<comment type="caution">
    <text evidence="3">The sequence shown here is derived from an EMBL/GenBank/DDBJ whole genome shotgun (WGS) entry which is preliminary data.</text>
</comment>
<dbReference type="GO" id="GO:0003677">
    <property type="term" value="F:DNA binding"/>
    <property type="evidence" value="ECO:0007669"/>
    <property type="project" value="UniProtKB-KW"/>
</dbReference>
<dbReference type="Proteomes" id="UP001176960">
    <property type="component" value="Unassembled WGS sequence"/>
</dbReference>
<dbReference type="InterPro" id="IPR000551">
    <property type="entry name" value="MerR-type_HTH_dom"/>
</dbReference>
<dbReference type="SUPFAM" id="SSF46955">
    <property type="entry name" value="Putative DNA-binding domain"/>
    <property type="match status" value="1"/>
</dbReference>
<keyword evidence="1" id="KW-0238">DNA-binding</keyword>
<dbReference type="PANTHER" id="PTHR30204">
    <property type="entry name" value="REDOX-CYCLING DRUG-SENSING TRANSCRIPTIONAL ACTIVATOR SOXR"/>
    <property type="match status" value="1"/>
</dbReference>